<dbReference type="SMART" id="SM00220">
    <property type="entry name" value="S_TKc"/>
    <property type="match status" value="1"/>
</dbReference>
<evidence type="ECO:0000259" key="11">
    <source>
        <dbReference type="PROSITE" id="PS50011"/>
    </source>
</evidence>
<dbReference type="InterPro" id="IPR005543">
    <property type="entry name" value="PASTA_dom"/>
</dbReference>
<keyword evidence="4" id="KW-0547">Nucleotide-binding</keyword>
<keyword evidence="10" id="KW-1133">Transmembrane helix</keyword>
<keyword evidence="3" id="KW-0808">Transferase</keyword>
<feature type="transmembrane region" description="Helical" evidence="10">
    <location>
        <begin position="352"/>
        <end position="372"/>
    </location>
</feature>
<keyword evidence="6" id="KW-0067">ATP-binding</keyword>
<dbReference type="EC" id="2.7.11.1" evidence="1"/>
<dbReference type="CDD" id="cd06577">
    <property type="entry name" value="PASTA_pknB"/>
    <property type="match status" value="4"/>
</dbReference>
<dbReference type="PANTHER" id="PTHR43289:SF34">
    <property type="entry name" value="SERINE_THREONINE-PROTEIN KINASE YBDM-RELATED"/>
    <property type="match status" value="1"/>
</dbReference>
<keyword evidence="2" id="KW-0723">Serine/threonine-protein kinase</keyword>
<dbReference type="EMBL" id="CP029190">
    <property type="protein sequence ID" value="QES50526.1"/>
    <property type="molecule type" value="Genomic_DNA"/>
</dbReference>
<feature type="domain" description="PASTA" evidence="12">
    <location>
        <begin position="509"/>
        <end position="576"/>
    </location>
</feature>
<dbReference type="GO" id="GO:0045717">
    <property type="term" value="P:negative regulation of fatty acid biosynthetic process"/>
    <property type="evidence" value="ECO:0007669"/>
    <property type="project" value="UniProtKB-ARBA"/>
</dbReference>
<name>A0A5P2D654_STRVZ</name>
<evidence type="ECO:0000256" key="9">
    <source>
        <dbReference type="SAM" id="MobiDB-lite"/>
    </source>
</evidence>
<sequence>MDTTLDDPLVGRVLDGRYRIDARIAAGGMATVYRALDTRLDRVLALKVMHPALAADHGFVDRFIREAKSVARLAHPNVVAVFDQGTDGGYVYLAMEYVSGCTLRDVLRERGALQPRAALDILEPVLAALGAAHRAGFVHRDMKPENVLIGDDGRVKVADFGLVRSVDTVTQTTGAVLGTVSYLAPEQIESGTADTRVDVYACGVVLYEMLTGTKPHTGGTPAQVLYQHLHADVPPPSATVPGLPAALDGLVAQAAARAPELRPYDAAALLGLVREARAGLSAAELDAVPPQARAEVRSSAEDRTGVIPRPVTSERQPVEHTSRLAAPLPPAPAAAPGGLAGRLPGGPSRRGLFLVLAGVLLALGIGTGVWYISSGQFTQVPHVLGKTEAQARKQLSAAGLGVKGVDRRFSSSFERGAVMGSDPAPGEQIRGNGSVTLVLSRGPEVVSVPNLKGKPLGAAKAMLTKEGLAPGMVTRTFDEDVPLGAVIRTDPAAGEKRAPDTAVALVVSKGRPVPVPGTVGQPVEQARADLERLGLKVELAAEQVHSPQPAGRVANQSVAANTQAVAGDTVTLTVSKGPRQVQVPDVTNQDVDSARRTLEGLGFKVKVERPLISFSNTVASQSVPANQPAPEGSTITIRTKGL</sequence>
<dbReference type="PANTHER" id="PTHR43289">
    <property type="entry name" value="MITOGEN-ACTIVATED PROTEIN KINASE KINASE KINASE 20-RELATED"/>
    <property type="match status" value="1"/>
</dbReference>
<organism evidence="13 14">
    <name type="scientific">Streptomyces venezuelae</name>
    <dbReference type="NCBI Taxonomy" id="54571"/>
    <lineage>
        <taxon>Bacteria</taxon>
        <taxon>Bacillati</taxon>
        <taxon>Actinomycetota</taxon>
        <taxon>Actinomycetes</taxon>
        <taxon>Kitasatosporales</taxon>
        <taxon>Streptomycetaceae</taxon>
        <taxon>Streptomyces</taxon>
    </lineage>
</organism>
<dbReference type="Proteomes" id="UP000325211">
    <property type="component" value="Chromosome"/>
</dbReference>
<keyword evidence="5 13" id="KW-0418">Kinase</keyword>
<dbReference type="RefSeq" id="WP_150210269.1">
    <property type="nucleotide sequence ID" value="NZ_CP029190.1"/>
</dbReference>
<evidence type="ECO:0000256" key="4">
    <source>
        <dbReference type="ARBA" id="ARBA00022741"/>
    </source>
</evidence>
<dbReference type="AlphaFoldDB" id="A0A5P2D654"/>
<dbReference type="SUPFAM" id="SSF56112">
    <property type="entry name" value="Protein kinase-like (PK-like)"/>
    <property type="match status" value="1"/>
</dbReference>
<dbReference type="InterPro" id="IPR011009">
    <property type="entry name" value="Kinase-like_dom_sf"/>
</dbReference>
<feature type="region of interest" description="Disordered" evidence="9">
    <location>
        <begin position="293"/>
        <end position="333"/>
    </location>
</feature>
<dbReference type="FunFam" id="1.10.510.10:FF:000021">
    <property type="entry name" value="Serine/threonine protein kinase"/>
    <property type="match status" value="1"/>
</dbReference>
<evidence type="ECO:0000313" key="14">
    <source>
        <dbReference type="Proteomes" id="UP000325211"/>
    </source>
</evidence>
<dbReference type="Gene3D" id="3.30.10.20">
    <property type="match status" value="4"/>
</dbReference>
<feature type="domain" description="PASTA" evidence="12">
    <location>
        <begin position="442"/>
        <end position="508"/>
    </location>
</feature>
<reference evidence="13 14" key="1">
    <citation type="submission" date="2018-05" db="EMBL/GenBank/DDBJ databases">
        <title>Streptomyces venezuelae.</title>
        <authorList>
            <person name="Kim W."/>
            <person name="Lee N."/>
            <person name="Cho B.-K."/>
        </authorList>
    </citation>
    <scope>NUCLEOTIDE SEQUENCE [LARGE SCALE GENOMIC DNA]</scope>
    <source>
        <strain evidence="13 14">ATCC 21782</strain>
    </source>
</reference>
<dbReference type="CDD" id="cd14014">
    <property type="entry name" value="STKc_PknB_like"/>
    <property type="match status" value="1"/>
</dbReference>
<dbReference type="GO" id="GO:0005524">
    <property type="term" value="F:ATP binding"/>
    <property type="evidence" value="ECO:0007669"/>
    <property type="project" value="UniProtKB-KW"/>
</dbReference>
<evidence type="ECO:0000256" key="8">
    <source>
        <dbReference type="ARBA" id="ARBA00048679"/>
    </source>
</evidence>
<dbReference type="Gene3D" id="3.30.200.20">
    <property type="entry name" value="Phosphorylase Kinase, domain 1"/>
    <property type="match status" value="1"/>
</dbReference>
<dbReference type="InterPro" id="IPR008271">
    <property type="entry name" value="Ser/Thr_kinase_AS"/>
</dbReference>
<evidence type="ECO:0000256" key="6">
    <source>
        <dbReference type="ARBA" id="ARBA00022840"/>
    </source>
</evidence>
<evidence type="ECO:0000259" key="12">
    <source>
        <dbReference type="PROSITE" id="PS51178"/>
    </source>
</evidence>
<dbReference type="GO" id="GO:0004674">
    <property type="term" value="F:protein serine/threonine kinase activity"/>
    <property type="evidence" value="ECO:0007669"/>
    <property type="project" value="UniProtKB-KW"/>
</dbReference>
<dbReference type="Pfam" id="PF03793">
    <property type="entry name" value="PASTA"/>
    <property type="match status" value="4"/>
</dbReference>
<evidence type="ECO:0000256" key="7">
    <source>
        <dbReference type="ARBA" id="ARBA00047899"/>
    </source>
</evidence>
<dbReference type="FunFam" id="3.30.200.20:FF:000035">
    <property type="entry name" value="Serine/threonine protein kinase Stk1"/>
    <property type="match status" value="1"/>
</dbReference>
<evidence type="ECO:0000256" key="10">
    <source>
        <dbReference type="SAM" id="Phobius"/>
    </source>
</evidence>
<feature type="compositionally biased region" description="Polar residues" evidence="9">
    <location>
        <begin position="633"/>
        <end position="642"/>
    </location>
</feature>
<keyword evidence="10" id="KW-0812">Transmembrane</keyword>
<protein>
    <recommendedName>
        <fullName evidence="1">non-specific serine/threonine protein kinase</fullName>
        <ecNumber evidence="1">2.7.11.1</ecNumber>
    </recommendedName>
</protein>
<evidence type="ECO:0000256" key="5">
    <source>
        <dbReference type="ARBA" id="ARBA00022777"/>
    </source>
</evidence>
<proteinExistence type="predicted"/>
<dbReference type="Pfam" id="PF00069">
    <property type="entry name" value="Pkinase"/>
    <property type="match status" value="1"/>
</dbReference>
<dbReference type="OrthoDB" id="9762169at2"/>
<feature type="domain" description="PASTA" evidence="12">
    <location>
        <begin position="374"/>
        <end position="441"/>
    </location>
</feature>
<dbReference type="SMART" id="SM00740">
    <property type="entry name" value="PASTA"/>
    <property type="match status" value="4"/>
</dbReference>
<dbReference type="PROSITE" id="PS51178">
    <property type="entry name" value="PASTA"/>
    <property type="match status" value="4"/>
</dbReference>
<evidence type="ECO:0000256" key="1">
    <source>
        <dbReference type="ARBA" id="ARBA00012513"/>
    </source>
</evidence>
<feature type="compositionally biased region" description="Basic and acidic residues" evidence="9">
    <location>
        <begin position="294"/>
        <end position="304"/>
    </location>
</feature>
<feature type="domain" description="PASTA" evidence="12">
    <location>
        <begin position="577"/>
        <end position="641"/>
    </location>
</feature>
<dbReference type="Gene3D" id="1.10.510.10">
    <property type="entry name" value="Transferase(Phosphotransferase) domain 1"/>
    <property type="match status" value="1"/>
</dbReference>
<dbReference type="NCBIfam" id="NF033483">
    <property type="entry name" value="PknB_PASTA_kin"/>
    <property type="match status" value="1"/>
</dbReference>
<comment type="catalytic activity">
    <reaction evidence="7">
        <text>L-threonyl-[protein] + ATP = O-phospho-L-threonyl-[protein] + ADP + H(+)</text>
        <dbReference type="Rhea" id="RHEA:46608"/>
        <dbReference type="Rhea" id="RHEA-COMP:11060"/>
        <dbReference type="Rhea" id="RHEA-COMP:11605"/>
        <dbReference type="ChEBI" id="CHEBI:15378"/>
        <dbReference type="ChEBI" id="CHEBI:30013"/>
        <dbReference type="ChEBI" id="CHEBI:30616"/>
        <dbReference type="ChEBI" id="CHEBI:61977"/>
        <dbReference type="ChEBI" id="CHEBI:456216"/>
        <dbReference type="EC" id="2.7.11.1"/>
    </reaction>
</comment>
<dbReference type="InterPro" id="IPR000719">
    <property type="entry name" value="Prot_kinase_dom"/>
</dbReference>
<comment type="catalytic activity">
    <reaction evidence="8">
        <text>L-seryl-[protein] + ATP = O-phospho-L-seryl-[protein] + ADP + H(+)</text>
        <dbReference type="Rhea" id="RHEA:17989"/>
        <dbReference type="Rhea" id="RHEA-COMP:9863"/>
        <dbReference type="Rhea" id="RHEA-COMP:11604"/>
        <dbReference type="ChEBI" id="CHEBI:15378"/>
        <dbReference type="ChEBI" id="CHEBI:29999"/>
        <dbReference type="ChEBI" id="CHEBI:30616"/>
        <dbReference type="ChEBI" id="CHEBI:83421"/>
        <dbReference type="ChEBI" id="CHEBI:456216"/>
        <dbReference type="EC" id="2.7.11.1"/>
    </reaction>
</comment>
<dbReference type="SUPFAM" id="SSF54184">
    <property type="entry name" value="Penicillin-binding protein 2x (pbp-2x), c-terminal domain"/>
    <property type="match status" value="1"/>
</dbReference>
<feature type="region of interest" description="Disordered" evidence="9">
    <location>
        <begin position="621"/>
        <end position="642"/>
    </location>
</feature>
<keyword evidence="10" id="KW-0472">Membrane</keyword>
<dbReference type="PROSITE" id="PS00108">
    <property type="entry name" value="PROTEIN_KINASE_ST"/>
    <property type="match status" value="1"/>
</dbReference>
<accession>A0A5P2D654</accession>
<evidence type="ECO:0000256" key="3">
    <source>
        <dbReference type="ARBA" id="ARBA00022679"/>
    </source>
</evidence>
<gene>
    <name evidence="13" type="primary">pknB</name>
    <name evidence="13" type="ORF">DEJ50_24565</name>
</gene>
<evidence type="ECO:0000313" key="13">
    <source>
        <dbReference type="EMBL" id="QES50526.1"/>
    </source>
</evidence>
<feature type="domain" description="Protein kinase" evidence="11">
    <location>
        <begin position="18"/>
        <end position="280"/>
    </location>
</feature>
<evidence type="ECO:0000256" key="2">
    <source>
        <dbReference type="ARBA" id="ARBA00022527"/>
    </source>
</evidence>
<dbReference type="PROSITE" id="PS50011">
    <property type="entry name" value="PROTEIN_KINASE_DOM"/>
    <property type="match status" value="1"/>
</dbReference>